<evidence type="ECO:0000313" key="1">
    <source>
        <dbReference type="EMBL" id="GHO59510.1"/>
    </source>
</evidence>
<comment type="caution">
    <text evidence="1">The sequence shown here is derived from an EMBL/GenBank/DDBJ whole genome shotgun (WGS) entry which is preliminary data.</text>
</comment>
<keyword evidence="2" id="KW-1185">Reference proteome</keyword>
<name>A0ABQ3V4J2_9CHLR</name>
<protein>
    <submittedName>
        <fullName evidence="1">Uncharacterized protein</fullName>
    </submittedName>
</protein>
<sequence length="59" mass="6589">MEFKLRISFSFSLLLHSSSEYVPFTTTYWPIHHVCRVHAGMDSEARRPTAAGHIAALGG</sequence>
<gene>
    <name evidence="1" type="ORF">KSB_79850</name>
</gene>
<proteinExistence type="predicted"/>
<reference evidence="1 2" key="1">
    <citation type="journal article" date="2021" name="Int. J. Syst. Evol. Microbiol.">
        <title>Reticulibacter mediterranei gen. nov., sp. nov., within the new family Reticulibacteraceae fam. nov., and Ktedonospora formicarum gen. nov., sp. nov., Ktedonobacter robiniae sp. nov., Dictyobacter formicarum sp. nov. and Dictyobacter arantiisoli sp. nov., belonging to the class Ktedonobacteria.</title>
        <authorList>
            <person name="Yabe S."/>
            <person name="Zheng Y."/>
            <person name="Wang C.M."/>
            <person name="Sakai Y."/>
            <person name="Abe K."/>
            <person name="Yokota A."/>
            <person name="Donadio S."/>
            <person name="Cavaletti L."/>
            <person name="Monciardini P."/>
        </authorList>
    </citation>
    <scope>NUCLEOTIDE SEQUENCE [LARGE SCALE GENOMIC DNA]</scope>
    <source>
        <strain evidence="1 2">SOSP1-30</strain>
    </source>
</reference>
<dbReference type="EMBL" id="BNJG01000003">
    <property type="protein sequence ID" value="GHO59510.1"/>
    <property type="molecule type" value="Genomic_DNA"/>
</dbReference>
<accession>A0ABQ3V4J2</accession>
<dbReference type="Proteomes" id="UP000654345">
    <property type="component" value="Unassembled WGS sequence"/>
</dbReference>
<organism evidence="1 2">
    <name type="scientific">Ktedonobacter robiniae</name>
    <dbReference type="NCBI Taxonomy" id="2778365"/>
    <lineage>
        <taxon>Bacteria</taxon>
        <taxon>Bacillati</taxon>
        <taxon>Chloroflexota</taxon>
        <taxon>Ktedonobacteria</taxon>
        <taxon>Ktedonobacterales</taxon>
        <taxon>Ktedonobacteraceae</taxon>
        <taxon>Ktedonobacter</taxon>
    </lineage>
</organism>
<evidence type="ECO:0000313" key="2">
    <source>
        <dbReference type="Proteomes" id="UP000654345"/>
    </source>
</evidence>